<dbReference type="EMBL" id="JH993952">
    <property type="protein sequence ID" value="ELQ75502.1"/>
    <property type="molecule type" value="Genomic_DNA"/>
</dbReference>
<dbReference type="AlphaFoldDB" id="L7JXL7"/>
<reference evidence="1 2" key="1">
    <citation type="journal article" date="2012" name="PLoS Pathog.">
        <title>The genome of the obligate intracellular parasite Trachipleistophora hominis: new insights into microsporidian genome dynamics and reductive evolution.</title>
        <authorList>
            <person name="Heinz E."/>
            <person name="Williams T.A."/>
            <person name="Nakjang S."/>
            <person name="Noel C.J."/>
            <person name="Swan D.C."/>
            <person name="Goldberg A.V."/>
            <person name="Harris S.R."/>
            <person name="Weinmaier T."/>
            <person name="Markert S."/>
            <person name="Becher D."/>
            <person name="Bernhardt J."/>
            <person name="Dagan T."/>
            <person name="Hacker C."/>
            <person name="Lucocq J.M."/>
            <person name="Schweder T."/>
            <person name="Rattei T."/>
            <person name="Hall N."/>
            <person name="Hirt R.P."/>
            <person name="Embley T.M."/>
        </authorList>
    </citation>
    <scope>NUCLEOTIDE SEQUENCE [LARGE SCALE GENOMIC DNA]</scope>
</reference>
<dbReference type="Proteomes" id="UP000011185">
    <property type="component" value="Unassembled WGS sequence"/>
</dbReference>
<accession>L7JXL7</accession>
<dbReference type="VEuPathDB" id="MicrosporidiaDB:THOM_1542"/>
<evidence type="ECO:0000313" key="2">
    <source>
        <dbReference type="Proteomes" id="UP000011185"/>
    </source>
</evidence>
<organism evidence="1 2">
    <name type="scientific">Trachipleistophora hominis</name>
    <name type="common">Microsporidian parasite</name>
    <dbReference type="NCBI Taxonomy" id="72359"/>
    <lineage>
        <taxon>Eukaryota</taxon>
        <taxon>Fungi</taxon>
        <taxon>Fungi incertae sedis</taxon>
        <taxon>Microsporidia</taxon>
        <taxon>Pleistophoridae</taxon>
        <taxon>Trachipleistophora</taxon>
    </lineage>
</organism>
<name>L7JXL7_TRAHO</name>
<gene>
    <name evidence="1" type="ORF">THOM_1542</name>
</gene>
<dbReference type="HOGENOM" id="CLU_182435_0_0_1"/>
<evidence type="ECO:0000313" key="1">
    <source>
        <dbReference type="EMBL" id="ELQ75502.1"/>
    </source>
</evidence>
<dbReference type="InParanoid" id="L7JXL7"/>
<keyword evidence="2" id="KW-1185">Reference proteome</keyword>
<sequence length="93" mass="11023">MFFLIKKPAWLDIAKTREMERARRYEIGMKGSRTNTKFIKKDDKYYLKVGDKWLEMKGVGMKELMVVKDGVCVGVVDEKWLLGMVKMDEQQRE</sequence>
<proteinExistence type="predicted"/>
<protein>
    <submittedName>
        <fullName evidence="1">Uncharacterized protein</fullName>
    </submittedName>
</protein>